<dbReference type="AlphaFoldDB" id="A0A0R2N247"/>
<evidence type="ECO:0000256" key="1">
    <source>
        <dbReference type="ARBA" id="ARBA00004635"/>
    </source>
</evidence>
<proteinExistence type="inferred from homology"/>
<comment type="similarity">
    <text evidence="6">Belongs to the nlpA lipoprotein family.</text>
</comment>
<dbReference type="Pfam" id="PF03180">
    <property type="entry name" value="Lipoprotein_9"/>
    <property type="match status" value="1"/>
</dbReference>
<evidence type="ECO:0000256" key="2">
    <source>
        <dbReference type="ARBA" id="ARBA00022729"/>
    </source>
</evidence>
<comment type="caution">
    <text evidence="9">The sequence shown here is derived from an EMBL/GenBank/DDBJ whole genome shotgun (WGS) entry which is preliminary data.</text>
</comment>
<evidence type="ECO:0000256" key="8">
    <source>
        <dbReference type="SAM" id="SignalP"/>
    </source>
</evidence>
<evidence type="ECO:0000313" key="10">
    <source>
        <dbReference type="Proteomes" id="UP000050969"/>
    </source>
</evidence>
<evidence type="ECO:0000256" key="6">
    <source>
        <dbReference type="PIRNR" id="PIRNR002854"/>
    </source>
</evidence>
<feature type="lipid moiety-binding region" description="S-diacylglycerol cysteine" evidence="7">
    <location>
        <position position="36"/>
    </location>
</feature>
<organism evidence="9 10">
    <name type="scientific">Lacticaseibacillus saniviri JCM 17471 = DSM 24301</name>
    <dbReference type="NCBI Taxonomy" id="1293598"/>
    <lineage>
        <taxon>Bacteria</taxon>
        <taxon>Bacillati</taxon>
        <taxon>Bacillota</taxon>
        <taxon>Bacilli</taxon>
        <taxon>Lactobacillales</taxon>
        <taxon>Lactobacillaceae</taxon>
        <taxon>Lacticaseibacillus</taxon>
    </lineage>
</organism>
<dbReference type="Gene3D" id="3.40.190.10">
    <property type="entry name" value="Periplasmic binding protein-like II"/>
    <property type="match status" value="2"/>
</dbReference>
<evidence type="ECO:0000256" key="7">
    <source>
        <dbReference type="PIRSR" id="PIRSR002854-1"/>
    </source>
</evidence>
<evidence type="ECO:0000256" key="3">
    <source>
        <dbReference type="ARBA" id="ARBA00023136"/>
    </source>
</evidence>
<reference evidence="9 10" key="1">
    <citation type="journal article" date="2015" name="Genome Announc.">
        <title>Expanding the biotechnology potential of lactobacilli through comparative genomics of 213 strains and associated genera.</title>
        <authorList>
            <person name="Sun Z."/>
            <person name="Harris H.M."/>
            <person name="McCann A."/>
            <person name="Guo C."/>
            <person name="Argimon S."/>
            <person name="Zhang W."/>
            <person name="Yang X."/>
            <person name="Jeffery I.B."/>
            <person name="Cooney J.C."/>
            <person name="Kagawa T.F."/>
            <person name="Liu W."/>
            <person name="Song Y."/>
            <person name="Salvetti E."/>
            <person name="Wrobel A."/>
            <person name="Rasinkangas P."/>
            <person name="Parkhill J."/>
            <person name="Rea M.C."/>
            <person name="O'Sullivan O."/>
            <person name="Ritari J."/>
            <person name="Douillard F.P."/>
            <person name="Paul Ross R."/>
            <person name="Yang R."/>
            <person name="Briner A.E."/>
            <person name="Felis G.E."/>
            <person name="de Vos W.M."/>
            <person name="Barrangou R."/>
            <person name="Klaenhammer T.R."/>
            <person name="Caufield P.W."/>
            <person name="Cui Y."/>
            <person name="Zhang H."/>
            <person name="O'Toole P.W."/>
        </authorList>
    </citation>
    <scope>NUCLEOTIDE SEQUENCE [LARGE SCALE GENOMIC DNA]</scope>
    <source>
        <strain evidence="9 10">DSM 24301</strain>
    </source>
</reference>
<evidence type="ECO:0000313" key="9">
    <source>
        <dbReference type="EMBL" id="KRO18464.1"/>
    </source>
</evidence>
<feature type="signal peptide" evidence="8">
    <location>
        <begin position="1"/>
        <end position="34"/>
    </location>
</feature>
<dbReference type="InterPro" id="IPR004872">
    <property type="entry name" value="Lipoprotein_NlpA"/>
</dbReference>
<dbReference type="Proteomes" id="UP000050969">
    <property type="component" value="Unassembled WGS sequence"/>
</dbReference>
<evidence type="ECO:0000256" key="4">
    <source>
        <dbReference type="ARBA" id="ARBA00023139"/>
    </source>
</evidence>
<accession>A0A0R2N247</accession>
<comment type="subcellular location">
    <subcellularLocation>
        <location evidence="1">Membrane</location>
        <topology evidence="1">Lipid-anchor</topology>
    </subcellularLocation>
</comment>
<keyword evidence="10" id="KW-1185">Reference proteome</keyword>
<feature type="chain" id="PRO_5039426716" description="Lipoprotein" evidence="8">
    <location>
        <begin position="35"/>
        <end position="289"/>
    </location>
</feature>
<keyword evidence="2 8" id="KW-0732">Signal</keyword>
<protein>
    <recommendedName>
        <fullName evidence="6">Lipoprotein</fullName>
    </recommendedName>
</protein>
<dbReference type="GO" id="GO:0016020">
    <property type="term" value="C:membrane"/>
    <property type="evidence" value="ECO:0007669"/>
    <property type="project" value="UniProtKB-SubCell"/>
</dbReference>
<dbReference type="PATRIC" id="fig|1293598.4.peg.1664"/>
<keyword evidence="5 6" id="KW-0449">Lipoprotein</keyword>
<sequence length="289" mass="31841">MLANFGKNEEEVNMKWFKRLAVVTAALASVLVLAACGSGSSSSASKTVKVGIMSTDKEIWTDVQSRLKKEGVDIKLVEFTDYNQPNQALEDGDVQLNAFQHQNFLDNWNKKHNTKIVAIGNTYIGPIRAYSNKIKSLKDLKKGDKVSVPNDPSNEGRSLQLLAENNIIKLNKAASPTIRDITENKLDLKITELDAGQTARSLDDVAAAIVNNDIAASANLKPQDAIAVEKINAKSKPWVNFIAAKSSKNKDNKTYQKIVKAYQTNATAKLIKKVYKGSTLPAWNYNFNK</sequence>
<dbReference type="PANTHER" id="PTHR30429:SF3">
    <property type="entry name" value="LIPOPROTEIN"/>
    <property type="match status" value="1"/>
</dbReference>
<keyword evidence="4" id="KW-0564">Palmitate</keyword>
<dbReference type="PIRSF" id="PIRSF002854">
    <property type="entry name" value="MetQ"/>
    <property type="match status" value="1"/>
</dbReference>
<dbReference type="PANTHER" id="PTHR30429">
    <property type="entry name" value="D-METHIONINE-BINDING LIPOPROTEIN METQ"/>
    <property type="match status" value="1"/>
</dbReference>
<dbReference type="STRING" id="1293598.IV56_GL001598"/>
<dbReference type="SUPFAM" id="SSF53850">
    <property type="entry name" value="Periplasmic binding protein-like II"/>
    <property type="match status" value="1"/>
</dbReference>
<keyword evidence="3" id="KW-0472">Membrane</keyword>
<name>A0A0R2N247_9LACO</name>
<gene>
    <name evidence="9" type="ORF">IV56_GL001598</name>
</gene>
<evidence type="ECO:0000256" key="5">
    <source>
        <dbReference type="ARBA" id="ARBA00023288"/>
    </source>
</evidence>
<dbReference type="EMBL" id="JQCE01000005">
    <property type="protein sequence ID" value="KRO18464.1"/>
    <property type="molecule type" value="Genomic_DNA"/>
</dbReference>